<evidence type="ECO:0000313" key="5">
    <source>
        <dbReference type="Proteomes" id="UP000190675"/>
    </source>
</evidence>
<gene>
    <name evidence="4" type="ORF">SAMN05444169_0070</name>
</gene>
<comment type="similarity">
    <text evidence="2">Belongs to the bacterial solute-binding protein 1 family.</text>
</comment>
<dbReference type="EMBL" id="LT670818">
    <property type="protein sequence ID" value="SHG01677.1"/>
    <property type="molecule type" value="Genomic_DNA"/>
</dbReference>
<dbReference type="SUPFAM" id="SSF53850">
    <property type="entry name" value="Periplasmic binding protein-like II"/>
    <property type="match status" value="1"/>
</dbReference>
<evidence type="ECO:0000256" key="1">
    <source>
        <dbReference type="ARBA" id="ARBA00004418"/>
    </source>
</evidence>
<dbReference type="Proteomes" id="UP000190675">
    <property type="component" value="Chromosome I"/>
</dbReference>
<evidence type="ECO:0000313" key="4">
    <source>
        <dbReference type="EMBL" id="SHG01677.1"/>
    </source>
</evidence>
<dbReference type="PROSITE" id="PS51318">
    <property type="entry name" value="TAT"/>
    <property type="match status" value="1"/>
</dbReference>
<accession>A0A1M5GD54</accession>
<proteinExistence type="inferred from homology"/>
<dbReference type="RefSeq" id="WP_079563906.1">
    <property type="nucleotide sequence ID" value="NZ_LT670818.1"/>
</dbReference>
<comment type="subcellular location">
    <subcellularLocation>
        <location evidence="1">Periplasm</location>
    </subcellularLocation>
</comment>
<dbReference type="InterPro" id="IPR006059">
    <property type="entry name" value="SBP"/>
</dbReference>
<dbReference type="AlphaFoldDB" id="A0A1M5GD54"/>
<keyword evidence="3" id="KW-0574">Periplasm</keyword>
<dbReference type="PANTHER" id="PTHR43649:SF12">
    <property type="entry name" value="DIACETYLCHITOBIOSE BINDING PROTEIN DASA"/>
    <property type="match status" value="1"/>
</dbReference>
<sequence>MAPGGKPLNGRLPVSRRTLVKGFAAAGAALSGTAMPLRWSFAEDTAAMYASAAVDWKQFAGQSITLAGAIHPWSNAIAQLLPQFTKLTGIDVVTDFQLETAFLGALPIKLAGGSRTPDVFMFLTYGQGISAGWLEPLNAYYSNRSLTDPDWYNEGDLLKTARAFPVWSDGERYAFPITSEAVTMFINSGALAAKHLPVPQTFDELLATAKAVKTNEMSGVAMRAQASGNSSPAAMSFVFSYGGAMVKDNKAAFASPEAIEAVAMYGQLLSEAGPVGVGNYEWYDVLNDFVQGRTAIAIDASVLATDISNPARSRVAKQAVFAPFPHADGRAPVPFMSHWQACINAKSRNKRAAFLLLLWATSKATSLQTAAAGLATTRLSAWSSEGFKKTFGEQAAMAALTNLQNADVDRAKAILFHPQSRPIQDAFMIGVNEVVSGAKTAKAAMTAAAEKANAAIRG</sequence>
<dbReference type="PANTHER" id="PTHR43649">
    <property type="entry name" value="ARABINOSE-BINDING PROTEIN-RELATED"/>
    <property type="match status" value="1"/>
</dbReference>
<dbReference type="InterPro" id="IPR050490">
    <property type="entry name" value="Bact_solute-bd_prot1"/>
</dbReference>
<evidence type="ECO:0000256" key="2">
    <source>
        <dbReference type="ARBA" id="ARBA00008520"/>
    </source>
</evidence>
<dbReference type="OrthoDB" id="9770625at2"/>
<evidence type="ECO:0000256" key="3">
    <source>
        <dbReference type="ARBA" id="ARBA00022764"/>
    </source>
</evidence>
<organism evidence="4 5">
    <name type="scientific">Bradyrhizobium erythrophlei</name>
    <dbReference type="NCBI Taxonomy" id="1437360"/>
    <lineage>
        <taxon>Bacteria</taxon>
        <taxon>Pseudomonadati</taxon>
        <taxon>Pseudomonadota</taxon>
        <taxon>Alphaproteobacteria</taxon>
        <taxon>Hyphomicrobiales</taxon>
        <taxon>Nitrobacteraceae</taxon>
        <taxon>Bradyrhizobium</taxon>
    </lineage>
</organism>
<protein>
    <submittedName>
        <fullName evidence="4">Carbohydrate ABC transporter substrate-binding protein, CUT1 family</fullName>
    </submittedName>
</protein>
<dbReference type="GO" id="GO:0042597">
    <property type="term" value="C:periplasmic space"/>
    <property type="evidence" value="ECO:0007669"/>
    <property type="project" value="UniProtKB-SubCell"/>
</dbReference>
<name>A0A1M5GD54_9BRAD</name>
<reference evidence="4 5" key="1">
    <citation type="submission" date="2016-11" db="EMBL/GenBank/DDBJ databases">
        <authorList>
            <person name="Jaros S."/>
            <person name="Januszkiewicz K."/>
            <person name="Wedrychowicz H."/>
        </authorList>
    </citation>
    <scope>NUCLEOTIDE SEQUENCE [LARGE SCALE GENOMIC DNA]</scope>
    <source>
        <strain evidence="4 5">GAS242</strain>
    </source>
</reference>
<dbReference type="Pfam" id="PF01547">
    <property type="entry name" value="SBP_bac_1"/>
    <property type="match status" value="1"/>
</dbReference>
<dbReference type="InterPro" id="IPR006311">
    <property type="entry name" value="TAT_signal"/>
</dbReference>
<dbReference type="Gene3D" id="3.40.190.10">
    <property type="entry name" value="Periplasmic binding protein-like II"/>
    <property type="match status" value="2"/>
</dbReference>